<feature type="domain" description="Glucose-methanol-choline oxidoreductase N-terminal" evidence="5">
    <location>
        <begin position="112"/>
        <end position="135"/>
    </location>
</feature>
<dbReference type="Pfam" id="PF00732">
    <property type="entry name" value="GMC_oxred_N"/>
    <property type="match status" value="1"/>
</dbReference>
<dbReference type="AlphaFoldDB" id="A0A4P7NV62"/>
<dbReference type="PROSITE" id="PS00623">
    <property type="entry name" value="GMC_OXRED_1"/>
    <property type="match status" value="1"/>
</dbReference>
<dbReference type="InterPro" id="IPR000172">
    <property type="entry name" value="GMC_OxRdtase_N"/>
</dbReference>
<comment type="cofactor">
    <cofactor evidence="3">
        <name>FAD</name>
        <dbReference type="ChEBI" id="CHEBI:57692"/>
    </cofactor>
</comment>
<accession>A0A4P7NV62</accession>
<evidence type="ECO:0000256" key="2">
    <source>
        <dbReference type="PIRSR" id="PIRSR000137-1"/>
    </source>
</evidence>
<feature type="active site" description="Proton acceptor" evidence="2">
    <location>
        <position position="606"/>
    </location>
</feature>
<dbReference type="Pfam" id="PF05199">
    <property type="entry name" value="GMC_oxred_C"/>
    <property type="match status" value="1"/>
</dbReference>
<dbReference type="Gene3D" id="3.50.50.60">
    <property type="entry name" value="FAD/NAD(P)-binding domain"/>
    <property type="match status" value="1"/>
</dbReference>
<protein>
    <recommendedName>
        <fullName evidence="5 6">Glucose-methanol-choline oxidoreductase N-terminal domain-containing protein</fullName>
    </recommendedName>
</protein>
<evidence type="ECO:0000313" key="8">
    <source>
        <dbReference type="Proteomes" id="UP000294847"/>
    </source>
</evidence>
<keyword evidence="3 4" id="KW-0274">FAD</keyword>
<dbReference type="GO" id="GO:0044550">
    <property type="term" value="P:secondary metabolite biosynthetic process"/>
    <property type="evidence" value="ECO:0007669"/>
    <property type="project" value="TreeGrafter"/>
</dbReference>
<dbReference type="GO" id="GO:0050660">
    <property type="term" value="F:flavin adenine dinucleotide binding"/>
    <property type="evidence" value="ECO:0007669"/>
    <property type="project" value="InterPro"/>
</dbReference>
<dbReference type="InterPro" id="IPR007867">
    <property type="entry name" value="GMC_OxRtase_C"/>
</dbReference>
<evidence type="ECO:0000259" key="6">
    <source>
        <dbReference type="PROSITE" id="PS00624"/>
    </source>
</evidence>
<dbReference type="EMBL" id="CP034210">
    <property type="protein sequence ID" value="QBZ66380.1"/>
    <property type="molecule type" value="Genomic_DNA"/>
</dbReference>
<name>A0A4P7NV62_PYROR</name>
<gene>
    <name evidence="7" type="ORF">PoMZ_13355</name>
</gene>
<dbReference type="PANTHER" id="PTHR11552">
    <property type="entry name" value="GLUCOSE-METHANOL-CHOLINE GMC OXIDOREDUCTASE"/>
    <property type="match status" value="1"/>
</dbReference>
<dbReference type="Proteomes" id="UP000294847">
    <property type="component" value="Chromosome 7"/>
</dbReference>
<dbReference type="Gene3D" id="3.30.560.10">
    <property type="entry name" value="Glucose Oxidase, domain 3"/>
    <property type="match status" value="1"/>
</dbReference>
<reference evidence="7 8" key="1">
    <citation type="journal article" date="2019" name="Mol. Biol. Evol.">
        <title>Blast fungal genomes show frequent chromosomal changes, gene gains and losses, and effector gene turnover.</title>
        <authorList>
            <person name="Gomez Luciano L.B."/>
            <person name="Jason Tsai I."/>
            <person name="Chuma I."/>
            <person name="Tosa Y."/>
            <person name="Chen Y.H."/>
            <person name="Li J.Y."/>
            <person name="Li M.Y."/>
            <person name="Jade Lu M.Y."/>
            <person name="Nakayashiki H."/>
            <person name="Li W.H."/>
        </authorList>
    </citation>
    <scope>NUCLEOTIDE SEQUENCE [LARGE SCALE GENOMIC DNA]</scope>
    <source>
        <strain evidence="7">MZ5-1-6</strain>
    </source>
</reference>
<evidence type="ECO:0000259" key="5">
    <source>
        <dbReference type="PROSITE" id="PS00623"/>
    </source>
</evidence>
<evidence type="ECO:0000256" key="3">
    <source>
        <dbReference type="PIRSR" id="PIRSR000137-2"/>
    </source>
</evidence>
<dbReference type="PANTHER" id="PTHR11552:SF115">
    <property type="entry name" value="DEHYDROGENASE XPTC-RELATED"/>
    <property type="match status" value="1"/>
</dbReference>
<dbReference type="PIRSF" id="PIRSF000137">
    <property type="entry name" value="Alcohol_oxidase"/>
    <property type="match status" value="1"/>
</dbReference>
<evidence type="ECO:0000256" key="4">
    <source>
        <dbReference type="RuleBase" id="RU003968"/>
    </source>
</evidence>
<dbReference type="SUPFAM" id="SSF54373">
    <property type="entry name" value="FAD-linked reductases, C-terminal domain"/>
    <property type="match status" value="1"/>
</dbReference>
<feature type="binding site" evidence="3">
    <location>
        <begin position="45"/>
        <end position="46"/>
    </location>
    <ligand>
        <name>FAD</name>
        <dbReference type="ChEBI" id="CHEBI:57692"/>
    </ligand>
</feature>
<keyword evidence="4" id="KW-0285">Flavoprotein</keyword>
<dbReference type="InterPro" id="IPR036188">
    <property type="entry name" value="FAD/NAD-bd_sf"/>
</dbReference>
<organism evidence="7 8">
    <name type="scientific">Pyricularia oryzae</name>
    <name type="common">Rice blast fungus</name>
    <name type="synonym">Magnaporthe oryzae</name>
    <dbReference type="NCBI Taxonomy" id="318829"/>
    <lineage>
        <taxon>Eukaryota</taxon>
        <taxon>Fungi</taxon>
        <taxon>Dikarya</taxon>
        <taxon>Ascomycota</taxon>
        <taxon>Pezizomycotina</taxon>
        <taxon>Sordariomycetes</taxon>
        <taxon>Sordariomycetidae</taxon>
        <taxon>Magnaporthales</taxon>
        <taxon>Pyriculariaceae</taxon>
        <taxon>Pyricularia</taxon>
    </lineage>
</organism>
<feature type="active site" description="Proton donor" evidence="2">
    <location>
        <position position="562"/>
    </location>
</feature>
<feature type="domain" description="Glucose-methanol-choline oxidoreductase N-terminal" evidence="6">
    <location>
        <begin position="306"/>
        <end position="320"/>
    </location>
</feature>
<evidence type="ECO:0000313" key="7">
    <source>
        <dbReference type="EMBL" id="QBZ66380.1"/>
    </source>
</evidence>
<sequence>MVRYTRLIYLISGFCTARVRAGGIKLSRSLLRSEGYDYVIVGGGTSGLVLANRLSADPTKTVLVVEYGDFDRSNETSIPLLTTGDQSSRLYQDMTSTPQSGLAGRIFNARIGNTVGGSSTVNSMAWDCGSAADYNAWEALGNPGWGWDGLRPYLRKAAIFTPPGEDFVKRYSYTWTPEAYGDDGMVNVTLPSWQWPAAAMQAAGWTDDLQEPMRRDGADGNNVGISWLPQNSDVVKGTRSTSTTAYYDPVSGRDNLDLLVRHYGGRVLFDSDQAVTGVAIHSRDEDDLPSDGPVVVQTKEVILAAGAINTPRLLQLSGIGHASHLESVGIHVVADLAGVGANFQDHPAVYIIYDFLNDTRPNPRSMQENATFRNAAWAEYHANRTGPLSHAWGNTVVFQSLQDLVSSPQEVLDSIDRQDSLAHLPAVYADNTSLLAGFLAQRAVMRQGYANPKYGIYEITFGGDKSVVTALQKPFSRGTITITNTTRANPSTPPIIDYSSLSNPVDIQMLVKGVARVREFMAAPSVVEILKPVELIPGPGTDDLVALEEMLRESMVVPSFDHPVGTAAMAPRHLGGVVDSKTMEVYGVRGLRVVDASIMPLLPAAHTQWTVYAVAEKAAELILKSAKVH</sequence>
<dbReference type="SUPFAM" id="SSF51905">
    <property type="entry name" value="FAD/NAD(P)-binding domain"/>
    <property type="match status" value="1"/>
</dbReference>
<proteinExistence type="inferred from homology"/>
<dbReference type="GO" id="GO:0016614">
    <property type="term" value="F:oxidoreductase activity, acting on CH-OH group of donors"/>
    <property type="evidence" value="ECO:0007669"/>
    <property type="project" value="InterPro"/>
</dbReference>
<dbReference type="InterPro" id="IPR012132">
    <property type="entry name" value="GMC_OxRdtase"/>
</dbReference>
<dbReference type="PROSITE" id="PS00624">
    <property type="entry name" value="GMC_OXRED_2"/>
    <property type="match status" value="1"/>
</dbReference>
<comment type="similarity">
    <text evidence="1 4">Belongs to the GMC oxidoreductase family.</text>
</comment>
<evidence type="ECO:0000256" key="1">
    <source>
        <dbReference type="ARBA" id="ARBA00010790"/>
    </source>
</evidence>